<evidence type="ECO:0000256" key="1">
    <source>
        <dbReference type="ARBA" id="ARBA00022527"/>
    </source>
</evidence>
<dbReference type="PANTHER" id="PTHR24351">
    <property type="entry name" value="RIBOSOMAL PROTEIN S6 KINASE"/>
    <property type="match status" value="1"/>
</dbReference>
<dbReference type="InterPro" id="IPR036457">
    <property type="entry name" value="PPM-type-like_dom_sf"/>
</dbReference>
<keyword evidence="10" id="KW-1185">Reference proteome</keyword>
<proteinExistence type="predicted"/>
<keyword evidence="3" id="KW-0547">Nucleotide-binding</keyword>
<dbReference type="OrthoDB" id="9801841at2"/>
<dbReference type="GO" id="GO:0004674">
    <property type="term" value="F:protein serine/threonine kinase activity"/>
    <property type="evidence" value="ECO:0007669"/>
    <property type="project" value="UniProtKB-KW"/>
</dbReference>
<accession>A0A0J1GYA8</accession>
<dbReference type="Pfam" id="PF00069">
    <property type="entry name" value="Pkinase"/>
    <property type="match status" value="1"/>
</dbReference>
<dbReference type="AlphaFoldDB" id="A0A0J1GYA8"/>
<keyword evidence="2" id="KW-0808">Transferase</keyword>
<organism evidence="9 10">
    <name type="scientific">Photobacterium aquae</name>
    <dbReference type="NCBI Taxonomy" id="1195763"/>
    <lineage>
        <taxon>Bacteria</taxon>
        <taxon>Pseudomonadati</taxon>
        <taxon>Pseudomonadota</taxon>
        <taxon>Gammaproteobacteria</taxon>
        <taxon>Vibrionales</taxon>
        <taxon>Vibrionaceae</taxon>
        <taxon>Photobacterium</taxon>
    </lineage>
</organism>
<protein>
    <submittedName>
        <fullName evidence="9">Serine/threonine protein kinase</fullName>
    </submittedName>
</protein>
<dbReference type="Gene3D" id="3.60.40.10">
    <property type="entry name" value="PPM-type phosphatase domain"/>
    <property type="match status" value="1"/>
</dbReference>
<dbReference type="SMART" id="SM00331">
    <property type="entry name" value="PP2C_SIG"/>
    <property type="match status" value="1"/>
</dbReference>
<dbReference type="GO" id="GO:0005524">
    <property type="term" value="F:ATP binding"/>
    <property type="evidence" value="ECO:0007669"/>
    <property type="project" value="UniProtKB-KW"/>
</dbReference>
<evidence type="ECO:0000256" key="5">
    <source>
        <dbReference type="ARBA" id="ARBA00022840"/>
    </source>
</evidence>
<dbReference type="Proteomes" id="UP000036097">
    <property type="component" value="Unassembled WGS sequence"/>
</dbReference>
<keyword evidence="6" id="KW-1133">Transmembrane helix</keyword>
<keyword evidence="1 9" id="KW-0723">Serine/threonine-protein kinase</keyword>
<feature type="domain" description="PPM-type phosphatase" evidence="8">
    <location>
        <begin position="18"/>
        <end position="247"/>
    </location>
</feature>
<evidence type="ECO:0000259" key="7">
    <source>
        <dbReference type="PROSITE" id="PS50011"/>
    </source>
</evidence>
<dbReference type="CDD" id="cd00143">
    <property type="entry name" value="PP2Cc"/>
    <property type="match status" value="1"/>
</dbReference>
<evidence type="ECO:0000313" key="10">
    <source>
        <dbReference type="Proteomes" id="UP000036097"/>
    </source>
</evidence>
<name>A0A0J1GYA8_9GAMM</name>
<dbReference type="Gene3D" id="3.30.200.20">
    <property type="entry name" value="Phosphorylase Kinase, domain 1"/>
    <property type="match status" value="1"/>
</dbReference>
<dbReference type="STRING" id="1195763.ABT56_14325"/>
<keyword evidence="6" id="KW-0472">Membrane</keyword>
<dbReference type="Pfam" id="PF13672">
    <property type="entry name" value="PP2C_2"/>
    <property type="match status" value="1"/>
</dbReference>
<evidence type="ECO:0000313" key="9">
    <source>
        <dbReference type="EMBL" id="KLV04633.1"/>
    </source>
</evidence>
<dbReference type="InterPro" id="IPR001932">
    <property type="entry name" value="PPM-type_phosphatase-like_dom"/>
</dbReference>
<gene>
    <name evidence="9" type="ORF">ABT56_14325</name>
</gene>
<keyword evidence="4 9" id="KW-0418">Kinase</keyword>
<dbReference type="Gene3D" id="1.10.510.10">
    <property type="entry name" value="Transferase(Phosphotransferase) domain 1"/>
    <property type="match status" value="1"/>
</dbReference>
<evidence type="ECO:0000259" key="8">
    <source>
        <dbReference type="PROSITE" id="PS51746"/>
    </source>
</evidence>
<dbReference type="PROSITE" id="PS50011">
    <property type="entry name" value="PROTEIN_KINASE_DOM"/>
    <property type="match status" value="1"/>
</dbReference>
<keyword evidence="5" id="KW-0067">ATP-binding</keyword>
<sequence length="585" mass="66360">MAMMDEVLANSCYLLKLRVGGYSSAGHRPANQDAFAVKQPRNQSDCAHKGVVACIADGVSCSKYGQQASHTAVTQFIDEYYATPPTWGVRQSVSKVLSALNQWFYHHDRQGEVAHNGMVTTFCAVVIKSNTAHIMHVGDSRVSLYRKGKLVSLTQDHRRRQLGSQYFLTRALGMDSHVEVDYQQLRIEIGDRLILTTDGVHEWVNTTALAEQLLLPSSTLEQQARSLVELALARGSQDNATCLVVEVDALPEMGLDEMVGELVRRIIPPVLEVGNRLDQYEIVRVLYSGPRSHVYLAESAFDERQYVLKVPSLNFAEDYHYLQGFVREGWVGEQLTHPRLMKIHPFSHSSSFLYHVCDWVDGITLRQWMNDNPCPELEQVRRIGGEIIKAVRVLQRHGIVHRDLKPENLMLDRQGHIVIIDFGTAQAKSFMDAPQIIDEPVPVGDIKYMAPEHLDGDEVDTGSDMFSIAVILYEMLSGRYPYMMKSPSVRYRRNSLRNAITYQPLSQYRADLPIWLDLVLHKACHQNREQRFQALSEFSLALYYPSESLLKQAKQLPLKQKSPIVFWKLLSFALLIVVILQALNG</sequence>
<dbReference type="InterPro" id="IPR011009">
    <property type="entry name" value="Kinase-like_dom_sf"/>
</dbReference>
<dbReference type="SMART" id="SM00220">
    <property type="entry name" value="S_TKc"/>
    <property type="match status" value="1"/>
</dbReference>
<feature type="transmembrane region" description="Helical" evidence="6">
    <location>
        <begin position="564"/>
        <end position="583"/>
    </location>
</feature>
<dbReference type="InterPro" id="IPR008271">
    <property type="entry name" value="Ser/Thr_kinase_AS"/>
</dbReference>
<evidence type="ECO:0000256" key="3">
    <source>
        <dbReference type="ARBA" id="ARBA00022741"/>
    </source>
</evidence>
<evidence type="ECO:0000256" key="2">
    <source>
        <dbReference type="ARBA" id="ARBA00022679"/>
    </source>
</evidence>
<feature type="domain" description="Protein kinase" evidence="7">
    <location>
        <begin position="280"/>
        <end position="544"/>
    </location>
</feature>
<evidence type="ECO:0000256" key="4">
    <source>
        <dbReference type="ARBA" id="ARBA00022777"/>
    </source>
</evidence>
<comment type="caution">
    <text evidence="9">The sequence shown here is derived from an EMBL/GenBank/DDBJ whole genome shotgun (WGS) entry which is preliminary data.</text>
</comment>
<dbReference type="EMBL" id="LDOT01000021">
    <property type="protein sequence ID" value="KLV04633.1"/>
    <property type="molecule type" value="Genomic_DNA"/>
</dbReference>
<dbReference type="SUPFAM" id="SSF81606">
    <property type="entry name" value="PP2C-like"/>
    <property type="match status" value="1"/>
</dbReference>
<dbReference type="SMART" id="SM00332">
    <property type="entry name" value="PP2Cc"/>
    <property type="match status" value="1"/>
</dbReference>
<evidence type="ECO:0000256" key="6">
    <source>
        <dbReference type="SAM" id="Phobius"/>
    </source>
</evidence>
<dbReference type="SUPFAM" id="SSF56112">
    <property type="entry name" value="Protein kinase-like (PK-like)"/>
    <property type="match status" value="1"/>
</dbReference>
<dbReference type="PATRIC" id="fig|1195763.3.peg.3033"/>
<dbReference type="RefSeq" id="WP_047879569.1">
    <property type="nucleotide sequence ID" value="NZ_LDOT01000021.1"/>
</dbReference>
<dbReference type="CDD" id="cd14014">
    <property type="entry name" value="STKc_PknB_like"/>
    <property type="match status" value="1"/>
</dbReference>
<dbReference type="PROSITE" id="PS00108">
    <property type="entry name" value="PROTEIN_KINASE_ST"/>
    <property type="match status" value="1"/>
</dbReference>
<keyword evidence="6" id="KW-0812">Transmembrane</keyword>
<reference evidence="9 10" key="1">
    <citation type="submission" date="2015-05" db="EMBL/GenBank/DDBJ databases">
        <title>Photobacterium galathea sp. nov.</title>
        <authorList>
            <person name="Machado H."/>
            <person name="Gram L."/>
        </authorList>
    </citation>
    <scope>NUCLEOTIDE SEQUENCE [LARGE SCALE GENOMIC DNA]</scope>
    <source>
        <strain evidence="9 10">CGMCC 1.12159</strain>
    </source>
</reference>
<dbReference type="InterPro" id="IPR000719">
    <property type="entry name" value="Prot_kinase_dom"/>
</dbReference>
<dbReference type="PROSITE" id="PS51746">
    <property type="entry name" value="PPM_2"/>
    <property type="match status" value="1"/>
</dbReference>